<dbReference type="EMBL" id="JBIAXI010000001">
    <property type="protein sequence ID" value="MFF4771319.1"/>
    <property type="molecule type" value="Genomic_DNA"/>
</dbReference>
<keyword evidence="5 10" id="KW-0031">Aminopeptidase</keyword>
<dbReference type="PROSITE" id="PS50007">
    <property type="entry name" value="PIPLC_X_DOMAIN"/>
    <property type="match status" value="1"/>
</dbReference>
<comment type="caution">
    <text evidence="10">The sequence shown here is derived from an EMBL/GenBank/DDBJ whole genome shotgun (WGS) entry which is preliminary data.</text>
</comment>
<keyword evidence="7" id="KW-0479">Metal-binding</keyword>
<evidence type="ECO:0000256" key="5">
    <source>
        <dbReference type="ARBA" id="ARBA00022438"/>
    </source>
</evidence>
<evidence type="ECO:0000256" key="9">
    <source>
        <dbReference type="ARBA" id="ARBA00023049"/>
    </source>
</evidence>
<dbReference type="Pfam" id="PF02073">
    <property type="entry name" value="Peptidase_M29"/>
    <property type="match status" value="1"/>
</dbReference>
<organism evidence="10 11">
    <name type="scientific">Microtetraspora fusca</name>
    <dbReference type="NCBI Taxonomy" id="1997"/>
    <lineage>
        <taxon>Bacteria</taxon>
        <taxon>Bacillati</taxon>
        <taxon>Actinomycetota</taxon>
        <taxon>Actinomycetes</taxon>
        <taxon>Streptosporangiales</taxon>
        <taxon>Streptosporangiaceae</taxon>
        <taxon>Microtetraspora</taxon>
    </lineage>
</organism>
<comment type="cofactor">
    <cofactor evidence="1">
        <name>Co(2+)</name>
        <dbReference type="ChEBI" id="CHEBI:48828"/>
    </cofactor>
</comment>
<keyword evidence="8" id="KW-0378">Hydrolase</keyword>
<gene>
    <name evidence="10" type="ORF">ACFY05_00515</name>
</gene>
<comment type="cofactor">
    <cofactor evidence="3">
        <name>Zn(2+)</name>
        <dbReference type="ChEBI" id="CHEBI:29105"/>
    </cofactor>
</comment>
<dbReference type="InterPro" id="IPR000787">
    <property type="entry name" value="Peptidase_M29"/>
</dbReference>
<dbReference type="InterPro" id="IPR052170">
    <property type="entry name" value="M29_Exopeptidase"/>
</dbReference>
<proteinExistence type="inferred from homology"/>
<evidence type="ECO:0000256" key="1">
    <source>
        <dbReference type="ARBA" id="ARBA00001941"/>
    </source>
</evidence>
<dbReference type="PANTHER" id="PTHR34448">
    <property type="entry name" value="AMINOPEPTIDASE"/>
    <property type="match status" value="1"/>
</dbReference>
<evidence type="ECO:0000313" key="10">
    <source>
        <dbReference type="EMBL" id="MFF4771319.1"/>
    </source>
</evidence>
<dbReference type="RefSeq" id="WP_387339973.1">
    <property type="nucleotide sequence ID" value="NZ_JBIAXI010000001.1"/>
</dbReference>
<keyword evidence="6" id="KW-0645">Protease</keyword>
<keyword evidence="11" id="KW-1185">Reference proteome</keyword>
<evidence type="ECO:0000256" key="3">
    <source>
        <dbReference type="ARBA" id="ARBA00001947"/>
    </source>
</evidence>
<evidence type="ECO:0000256" key="4">
    <source>
        <dbReference type="ARBA" id="ARBA00008236"/>
    </source>
</evidence>
<dbReference type="InterPro" id="IPR035097">
    <property type="entry name" value="M29_N-terminal"/>
</dbReference>
<dbReference type="SUPFAM" id="SSF144052">
    <property type="entry name" value="Thermophilic metalloprotease-like"/>
    <property type="match status" value="1"/>
</dbReference>
<evidence type="ECO:0000313" key="11">
    <source>
        <dbReference type="Proteomes" id="UP001602119"/>
    </source>
</evidence>
<accession>A0ABW6UW92</accession>
<name>A0ABW6UW92_MICFU</name>
<protein>
    <submittedName>
        <fullName evidence="10">Aminopeptidase</fullName>
    </submittedName>
</protein>
<evidence type="ECO:0000256" key="8">
    <source>
        <dbReference type="ARBA" id="ARBA00022801"/>
    </source>
</evidence>
<evidence type="ECO:0000256" key="7">
    <source>
        <dbReference type="ARBA" id="ARBA00022723"/>
    </source>
</evidence>
<dbReference type="PRINTS" id="PR00919">
    <property type="entry name" value="THERMOPTASE"/>
</dbReference>
<evidence type="ECO:0000256" key="6">
    <source>
        <dbReference type="ARBA" id="ARBA00022670"/>
    </source>
</evidence>
<dbReference type="Gene3D" id="3.40.1830.10">
    <property type="entry name" value="Thermophilic metalloprotease (M29)"/>
    <property type="match status" value="1"/>
</dbReference>
<keyword evidence="9" id="KW-0482">Metalloprotease</keyword>
<sequence length="395" mass="42392">MTTLEYRLAELAVGFGVALRPGQILAVDALVGQESLARAVADVAYGAGAAYVDVQYFDPRVRRSRLLTGENPTFTPGWLTERVAELAESGAAAIHLVAPTDPALAEGVDPLRSTLAHDRILPEMMALAQRQAIAWCMVPGPTQEWARALRPAADPGTALAALWDDVAYACRLDEPDPAAAWRVRTAELRRIADLANAGRWDAVHFRGPGTDLTVGLFPTSRWAAIGETSAGGATYHANLPSEEVYTAPDPRRTSGVATLRRPRLLHDGSRVDELTLRYDDGRLVAVEGKGDVEAIRRQFERDPGASRLGEVALVASGGRCGRLAPTGAVLLDENAGCHIAMGTHYPYTVGDPDREHANVSTIHMDLVIGERDVEVDAVTATGQAVPVLRHGQWVI</sequence>
<comment type="similarity">
    <text evidence="4">Belongs to the peptidase M29 family.</text>
</comment>
<reference evidence="10 11" key="1">
    <citation type="submission" date="2024-10" db="EMBL/GenBank/DDBJ databases">
        <title>The Natural Products Discovery Center: Release of the First 8490 Sequenced Strains for Exploring Actinobacteria Biosynthetic Diversity.</title>
        <authorList>
            <person name="Kalkreuter E."/>
            <person name="Kautsar S.A."/>
            <person name="Yang D."/>
            <person name="Bader C.D."/>
            <person name="Teijaro C.N."/>
            <person name="Fluegel L."/>
            <person name="Davis C.M."/>
            <person name="Simpson J.R."/>
            <person name="Lauterbach L."/>
            <person name="Steele A.D."/>
            <person name="Gui C."/>
            <person name="Meng S."/>
            <person name="Li G."/>
            <person name="Viehrig K."/>
            <person name="Ye F."/>
            <person name="Su P."/>
            <person name="Kiefer A.F."/>
            <person name="Nichols A."/>
            <person name="Cepeda A.J."/>
            <person name="Yan W."/>
            <person name="Fan B."/>
            <person name="Jiang Y."/>
            <person name="Adhikari A."/>
            <person name="Zheng C.-J."/>
            <person name="Schuster L."/>
            <person name="Cowan T.M."/>
            <person name="Smanski M.J."/>
            <person name="Chevrette M.G."/>
            <person name="De Carvalho L.P.S."/>
            <person name="Shen B."/>
        </authorList>
    </citation>
    <scope>NUCLEOTIDE SEQUENCE [LARGE SCALE GENOMIC DNA]</scope>
    <source>
        <strain evidence="10 11">NPDC001281</strain>
    </source>
</reference>
<dbReference type="PANTHER" id="PTHR34448:SF3">
    <property type="entry name" value="AMINOPEPTIDASE AMPS"/>
    <property type="match status" value="1"/>
</dbReference>
<dbReference type="Proteomes" id="UP001602119">
    <property type="component" value="Unassembled WGS sequence"/>
</dbReference>
<evidence type="ECO:0000256" key="2">
    <source>
        <dbReference type="ARBA" id="ARBA00001946"/>
    </source>
</evidence>
<comment type="cofactor">
    <cofactor evidence="2">
        <name>Mg(2+)</name>
        <dbReference type="ChEBI" id="CHEBI:18420"/>
    </cofactor>
</comment>
<dbReference type="GO" id="GO:0004177">
    <property type="term" value="F:aminopeptidase activity"/>
    <property type="evidence" value="ECO:0007669"/>
    <property type="project" value="UniProtKB-KW"/>
</dbReference>